<evidence type="ECO:0000313" key="2">
    <source>
        <dbReference type="EMBL" id="MFD0750417.1"/>
    </source>
</evidence>
<dbReference type="InterPro" id="IPR008969">
    <property type="entry name" value="CarboxyPept-like_regulatory"/>
</dbReference>
<dbReference type="Gene3D" id="2.60.40.1120">
    <property type="entry name" value="Carboxypeptidase-like, regulatory domain"/>
    <property type="match status" value="1"/>
</dbReference>
<dbReference type="EMBL" id="JBHTHU010000006">
    <property type="protein sequence ID" value="MFD0750417.1"/>
    <property type="molecule type" value="Genomic_DNA"/>
</dbReference>
<feature type="chain" id="PRO_5046125550" evidence="1">
    <location>
        <begin position="28"/>
        <end position="1124"/>
    </location>
</feature>
<evidence type="ECO:0000256" key="1">
    <source>
        <dbReference type="SAM" id="SignalP"/>
    </source>
</evidence>
<dbReference type="Pfam" id="PF13715">
    <property type="entry name" value="CarbopepD_reg_2"/>
    <property type="match status" value="1"/>
</dbReference>
<sequence>MPVTLRSYKFYCCLLLLFMVCGSLSFAQVVRGRVIDSASSTPIPNASVYLNGSSTGTTTNEQGEFTLRAKAGNVPLIVSCIGYESETITKYGSETFTVRLVPRALMLNEVTINVGGMSREKQLALFLKEFIGSPADGCTITNADELKFSFSKKANKLSATADKPLQIVNKRTGYKITYFLKTFTHNDTTTRILGNYFFSEDTAGLKQAELRKIYKNREKYYYGSKMHFIRSLWEDNLKKNKFELYNNLYYGGVSIPASLVVAKVQGQKYFNYSNTIYIVYRNNVRNATALRLAPAATEGIIDSDGYYDPDFTWGGEMADQRMAQLLPFEYHPDGESPPESMDNPAVKQPMFDSLLNLYAAKHRSPLLFMHFDKNVYSNNENVWFTGYLLDYIGNYKYKTLGLALIKDDDRSVLMDDRFVIKNGFCFGNTVIPDSVRAGTYTFVAYGNLLKNNLPDIIFKQQVTIKTGSQQTFNASLNPLDTSATGANQKVMLLVNFNEKSPPSSVPVSYYVGNPAQPVTTGAVKTSSGQYIFSIPSNLLTAGNNKLHVQVKYKTEVQDLSMALPVPPQPAQINFYPEGGNLLSNVVNIVGIEAKTAAGAPLSTEAALYEDEQIISAINTNGNGMGRFAVIPQPGKKYRVQLNAGNSKSYYLPGAVSGAGLSIKRAVVNDTLLVDVYSDDPLRKLYLVGHNYRQTFFETPVERFPNQRVKILLNGMPRGVMQLTLVDSLGRPYAERMVFAHYTGKDKLAISADNADYGKRNKVKLRIKLTGESTNGAVSVAVVQENRLELKNKTDIENYIYLNNEISDIPVKDSYFTNADLDRRDLENVLLIRGWSRYKWTDVLKIRPEDTLYASREMVFSGKVSKYAGKFKNAVPLVTFAPASTYSTDINGLFELPDSNLVTEPGKKVVLMVAGGTPSDYKIQLLNPYDSVSRHLSTMINPVPYLTPAQENSNLFKLASTEHAIQLKEAVIKAKKDDFFNQSSAIGQFGTNSCGDYVCRFHVFNCPNHRNESDNRPAIVGEVYNGRVYMGCKNSYPLIKQPNSLTFKGIYAAQEFYPADYSEINPSQPEYVSTLYWKGQLMLKKDEAQELSFYTSDITGAYKVIVQGITDNDVIYGETLFNVNK</sequence>
<dbReference type="Proteomes" id="UP001596958">
    <property type="component" value="Unassembled WGS sequence"/>
</dbReference>
<dbReference type="RefSeq" id="WP_377099675.1">
    <property type="nucleotide sequence ID" value="NZ_JBHTHU010000006.1"/>
</dbReference>
<accession>A0ABW2YYD9</accession>
<comment type="caution">
    <text evidence="2">The sequence shown here is derived from an EMBL/GenBank/DDBJ whole genome shotgun (WGS) entry which is preliminary data.</text>
</comment>
<dbReference type="SUPFAM" id="SSF49464">
    <property type="entry name" value="Carboxypeptidase regulatory domain-like"/>
    <property type="match status" value="1"/>
</dbReference>
<name>A0ABW2YYD9_9SPHI</name>
<gene>
    <name evidence="2" type="ORF">ACFQZS_09710</name>
</gene>
<proteinExistence type="predicted"/>
<feature type="signal peptide" evidence="1">
    <location>
        <begin position="1"/>
        <end position="27"/>
    </location>
</feature>
<protein>
    <submittedName>
        <fullName evidence="2">Carboxypeptidase-like regulatory domain-containing protein</fullName>
    </submittedName>
</protein>
<keyword evidence="1" id="KW-0732">Signal</keyword>
<organism evidence="2 3">
    <name type="scientific">Mucilaginibacter calamicampi</name>
    <dbReference type="NCBI Taxonomy" id="1302352"/>
    <lineage>
        <taxon>Bacteria</taxon>
        <taxon>Pseudomonadati</taxon>
        <taxon>Bacteroidota</taxon>
        <taxon>Sphingobacteriia</taxon>
        <taxon>Sphingobacteriales</taxon>
        <taxon>Sphingobacteriaceae</taxon>
        <taxon>Mucilaginibacter</taxon>
    </lineage>
</organism>
<keyword evidence="3" id="KW-1185">Reference proteome</keyword>
<reference evidence="3" key="1">
    <citation type="journal article" date="2019" name="Int. J. Syst. Evol. Microbiol.">
        <title>The Global Catalogue of Microorganisms (GCM) 10K type strain sequencing project: providing services to taxonomists for standard genome sequencing and annotation.</title>
        <authorList>
            <consortium name="The Broad Institute Genomics Platform"/>
            <consortium name="The Broad Institute Genome Sequencing Center for Infectious Disease"/>
            <person name="Wu L."/>
            <person name="Ma J."/>
        </authorList>
    </citation>
    <scope>NUCLEOTIDE SEQUENCE [LARGE SCALE GENOMIC DNA]</scope>
    <source>
        <strain evidence="3">CCUG 63418</strain>
    </source>
</reference>
<evidence type="ECO:0000313" key="3">
    <source>
        <dbReference type="Proteomes" id="UP001596958"/>
    </source>
</evidence>
<dbReference type="Gene3D" id="2.60.40.1930">
    <property type="match status" value="1"/>
</dbReference>